<reference evidence="1 2" key="1">
    <citation type="submission" date="2021-01" db="EMBL/GenBank/DDBJ databases">
        <title>Genomic Encyclopedia of Type Strains, Phase IV (KMG-IV): sequencing the most valuable type-strain genomes for metagenomic binning, comparative biology and taxonomic classification.</title>
        <authorList>
            <person name="Goeker M."/>
        </authorList>
    </citation>
    <scope>NUCLEOTIDE SEQUENCE [LARGE SCALE GENOMIC DNA]</scope>
    <source>
        <strain evidence="1 2">DSM 24834</strain>
    </source>
</reference>
<comment type="caution">
    <text evidence="1">The sequence shown here is derived from an EMBL/GenBank/DDBJ whole genome shotgun (WGS) entry which is preliminary data.</text>
</comment>
<sequence>MNLAEQTLKAQIKYMVLESAMMIQDGYTDQDVINRLMEIVELLDYLPQREVKLCNDEL</sequence>
<dbReference type="EMBL" id="JAFBDZ010000002">
    <property type="protein sequence ID" value="MBM7585803.1"/>
    <property type="molecule type" value="Genomic_DNA"/>
</dbReference>
<evidence type="ECO:0000313" key="2">
    <source>
        <dbReference type="Proteomes" id="UP001646157"/>
    </source>
</evidence>
<evidence type="ECO:0000313" key="1">
    <source>
        <dbReference type="EMBL" id="MBM7585803.1"/>
    </source>
</evidence>
<proteinExistence type="predicted"/>
<dbReference type="RefSeq" id="WP_205172484.1">
    <property type="nucleotide sequence ID" value="NZ_JAFBDZ010000002.1"/>
</dbReference>
<protein>
    <recommendedName>
        <fullName evidence="3">Phage protein</fullName>
    </recommendedName>
</protein>
<name>A0ABS2NDB0_9BACI</name>
<evidence type="ECO:0008006" key="3">
    <source>
        <dbReference type="Google" id="ProtNLM"/>
    </source>
</evidence>
<organism evidence="1 2">
    <name type="scientific">Rossellomorea pakistanensis</name>
    <dbReference type="NCBI Taxonomy" id="992288"/>
    <lineage>
        <taxon>Bacteria</taxon>
        <taxon>Bacillati</taxon>
        <taxon>Bacillota</taxon>
        <taxon>Bacilli</taxon>
        <taxon>Bacillales</taxon>
        <taxon>Bacillaceae</taxon>
        <taxon>Rossellomorea</taxon>
    </lineage>
</organism>
<gene>
    <name evidence="1" type="ORF">JOC86_002345</name>
</gene>
<accession>A0ABS2NDB0</accession>
<dbReference type="Proteomes" id="UP001646157">
    <property type="component" value="Unassembled WGS sequence"/>
</dbReference>
<keyword evidence="2" id="KW-1185">Reference proteome</keyword>